<dbReference type="AlphaFoldDB" id="A0A834TTT0"/>
<name>A0A834TTT0_9FABA</name>
<protein>
    <submittedName>
        <fullName evidence="1">Uncharacterized protein</fullName>
    </submittedName>
</protein>
<keyword evidence="2" id="KW-1185">Reference proteome</keyword>
<gene>
    <name evidence="1" type="ORF">G2W53_017990</name>
</gene>
<proteinExistence type="predicted"/>
<dbReference type="EMBL" id="JAAIUW010000006">
    <property type="protein sequence ID" value="KAF7826826.1"/>
    <property type="molecule type" value="Genomic_DNA"/>
</dbReference>
<sequence length="24" mass="2707">MALLGIENREWISRFASAASSHFI</sequence>
<organism evidence="1 2">
    <name type="scientific">Senna tora</name>
    <dbReference type="NCBI Taxonomy" id="362788"/>
    <lineage>
        <taxon>Eukaryota</taxon>
        <taxon>Viridiplantae</taxon>
        <taxon>Streptophyta</taxon>
        <taxon>Embryophyta</taxon>
        <taxon>Tracheophyta</taxon>
        <taxon>Spermatophyta</taxon>
        <taxon>Magnoliopsida</taxon>
        <taxon>eudicotyledons</taxon>
        <taxon>Gunneridae</taxon>
        <taxon>Pentapetalae</taxon>
        <taxon>rosids</taxon>
        <taxon>fabids</taxon>
        <taxon>Fabales</taxon>
        <taxon>Fabaceae</taxon>
        <taxon>Caesalpinioideae</taxon>
        <taxon>Cassia clade</taxon>
        <taxon>Senna</taxon>
    </lineage>
</organism>
<evidence type="ECO:0000313" key="2">
    <source>
        <dbReference type="Proteomes" id="UP000634136"/>
    </source>
</evidence>
<accession>A0A834TTT0</accession>
<comment type="caution">
    <text evidence="1">The sequence shown here is derived from an EMBL/GenBank/DDBJ whole genome shotgun (WGS) entry which is preliminary data.</text>
</comment>
<dbReference type="Proteomes" id="UP000634136">
    <property type="component" value="Unassembled WGS sequence"/>
</dbReference>
<reference evidence="1" key="1">
    <citation type="submission" date="2020-09" db="EMBL/GenBank/DDBJ databases">
        <title>Genome-Enabled Discovery of Anthraquinone Biosynthesis in Senna tora.</title>
        <authorList>
            <person name="Kang S.-H."/>
            <person name="Pandey R.P."/>
            <person name="Lee C.-M."/>
            <person name="Sim J.-S."/>
            <person name="Jeong J.-T."/>
            <person name="Choi B.-S."/>
            <person name="Jung M."/>
            <person name="Ginzburg D."/>
            <person name="Zhao K."/>
            <person name="Won S.Y."/>
            <person name="Oh T.-J."/>
            <person name="Yu Y."/>
            <person name="Kim N.-H."/>
            <person name="Lee O.R."/>
            <person name="Lee T.-H."/>
            <person name="Bashyal P."/>
            <person name="Kim T.-S."/>
            <person name="Lee W.-H."/>
            <person name="Kawkins C."/>
            <person name="Kim C.-K."/>
            <person name="Kim J.S."/>
            <person name="Ahn B.O."/>
            <person name="Rhee S.Y."/>
            <person name="Sohng J.K."/>
        </authorList>
    </citation>
    <scope>NUCLEOTIDE SEQUENCE</scope>
    <source>
        <tissue evidence="1">Leaf</tissue>
    </source>
</reference>
<evidence type="ECO:0000313" key="1">
    <source>
        <dbReference type="EMBL" id="KAF7826826.1"/>
    </source>
</evidence>